<dbReference type="EMBL" id="QGNW01000236">
    <property type="protein sequence ID" value="RVW82718.1"/>
    <property type="molecule type" value="Genomic_DNA"/>
</dbReference>
<evidence type="ECO:0000256" key="1">
    <source>
        <dbReference type="SAM" id="MobiDB-lite"/>
    </source>
</evidence>
<sequence length="157" mass="17889">MRKNKDATVIPPLSSNTPLDDTTIPLDDYFETNHEVHVPSPLTSETATLNPHNDEQGSRYSLRDRKEPDRRNEGSSEELFLGDGRAPLGKENSGMLSYSMKEYDSNSTKIEKLWSYLAKEFEMKGLGALKYFLDTSIEINHGLSIYLVQIPTNKERY</sequence>
<accession>A0A438HE27</accession>
<gene>
    <name evidence="2" type="ORF">CK203_046897</name>
</gene>
<feature type="region of interest" description="Disordered" evidence="1">
    <location>
        <begin position="1"/>
        <end position="86"/>
    </location>
</feature>
<feature type="compositionally biased region" description="Low complexity" evidence="1">
    <location>
        <begin position="17"/>
        <end position="27"/>
    </location>
</feature>
<name>A0A438HE27_VITVI</name>
<feature type="compositionally biased region" description="Polar residues" evidence="1">
    <location>
        <begin position="41"/>
        <end position="51"/>
    </location>
</feature>
<feature type="compositionally biased region" description="Basic and acidic residues" evidence="1">
    <location>
        <begin position="52"/>
        <end position="74"/>
    </location>
</feature>
<reference evidence="2 3" key="1">
    <citation type="journal article" date="2018" name="PLoS Genet.">
        <title>Population sequencing reveals clonal diversity and ancestral inbreeding in the grapevine cultivar Chardonnay.</title>
        <authorList>
            <person name="Roach M.J."/>
            <person name="Johnson D.L."/>
            <person name="Bohlmann J."/>
            <person name="van Vuuren H.J."/>
            <person name="Jones S.J."/>
            <person name="Pretorius I.S."/>
            <person name="Schmidt S.A."/>
            <person name="Borneman A.R."/>
        </authorList>
    </citation>
    <scope>NUCLEOTIDE SEQUENCE [LARGE SCALE GENOMIC DNA]</scope>
    <source>
        <strain evidence="3">cv. Chardonnay</strain>
        <tissue evidence="2">Leaf</tissue>
    </source>
</reference>
<evidence type="ECO:0000313" key="3">
    <source>
        <dbReference type="Proteomes" id="UP000288805"/>
    </source>
</evidence>
<proteinExistence type="predicted"/>
<comment type="caution">
    <text evidence="2">The sequence shown here is derived from an EMBL/GenBank/DDBJ whole genome shotgun (WGS) entry which is preliminary data.</text>
</comment>
<evidence type="ECO:0008006" key="4">
    <source>
        <dbReference type="Google" id="ProtNLM"/>
    </source>
</evidence>
<protein>
    <recommendedName>
        <fullName evidence="4">Reverse transcriptase Ty1/copia-type domain-containing protein</fullName>
    </recommendedName>
</protein>
<evidence type="ECO:0000313" key="2">
    <source>
        <dbReference type="EMBL" id="RVW82718.1"/>
    </source>
</evidence>
<dbReference type="AlphaFoldDB" id="A0A438HE27"/>
<dbReference type="Proteomes" id="UP000288805">
    <property type="component" value="Unassembled WGS sequence"/>
</dbReference>
<organism evidence="2 3">
    <name type="scientific">Vitis vinifera</name>
    <name type="common">Grape</name>
    <dbReference type="NCBI Taxonomy" id="29760"/>
    <lineage>
        <taxon>Eukaryota</taxon>
        <taxon>Viridiplantae</taxon>
        <taxon>Streptophyta</taxon>
        <taxon>Embryophyta</taxon>
        <taxon>Tracheophyta</taxon>
        <taxon>Spermatophyta</taxon>
        <taxon>Magnoliopsida</taxon>
        <taxon>eudicotyledons</taxon>
        <taxon>Gunneridae</taxon>
        <taxon>Pentapetalae</taxon>
        <taxon>rosids</taxon>
        <taxon>Vitales</taxon>
        <taxon>Vitaceae</taxon>
        <taxon>Viteae</taxon>
        <taxon>Vitis</taxon>
    </lineage>
</organism>